<evidence type="ECO:0000313" key="9">
    <source>
        <dbReference type="EMBL" id="MBP2193113.1"/>
    </source>
</evidence>
<comment type="caution">
    <text evidence="9">The sequence shown here is derived from an EMBL/GenBank/DDBJ whole genome shotgun (WGS) entry which is preliminary data.</text>
</comment>
<protein>
    <recommendedName>
        <fullName evidence="4">Pyruvoyl-dependent arginine decarboxylase AaxB</fullName>
        <ecNumber evidence="3">4.1.1.19</ecNumber>
    </recommendedName>
</protein>
<dbReference type="Gene3D" id="3.50.20.10">
    <property type="entry name" value="Pyruvoyl-Dependent Histidine Decarboxylase, subunit B"/>
    <property type="match status" value="1"/>
</dbReference>
<reference evidence="9 10" key="1">
    <citation type="submission" date="2021-03" db="EMBL/GenBank/DDBJ databases">
        <title>Sequencing the genomes of 1000 actinobacteria strains.</title>
        <authorList>
            <person name="Klenk H.-P."/>
        </authorList>
    </citation>
    <scope>NUCLEOTIDE SEQUENCE [LARGE SCALE GENOMIC DNA]</scope>
    <source>
        <strain evidence="9 10">DSM 45516</strain>
    </source>
</reference>
<keyword evidence="10" id="KW-1185">Reference proteome</keyword>
<dbReference type="RefSeq" id="WP_209896411.1">
    <property type="nucleotide sequence ID" value="NZ_JAGGMR010000001.1"/>
</dbReference>
<dbReference type="SFLD" id="SFLDS00055">
    <property type="entry name" value="Pyruvoyl-Dependent_Histidine/A"/>
    <property type="match status" value="1"/>
</dbReference>
<dbReference type="Pfam" id="PF01862">
    <property type="entry name" value="PvlArgDC"/>
    <property type="match status" value="1"/>
</dbReference>
<gene>
    <name evidence="9" type="ORF">BJ987_006014</name>
</gene>
<dbReference type="InterPro" id="IPR016104">
    <property type="entry name" value="Pyr-dep_his/arg-deCO2ase"/>
</dbReference>
<dbReference type="Proteomes" id="UP001519325">
    <property type="component" value="Unassembled WGS sequence"/>
</dbReference>
<dbReference type="EC" id="4.1.1.19" evidence="3"/>
<dbReference type="InterPro" id="IPR002724">
    <property type="entry name" value="Pyruvoyl-dep_arg_deCO2ase"/>
</dbReference>
<keyword evidence="5" id="KW-0210">Decarboxylase</keyword>
<dbReference type="SFLD" id="SFLDG01170">
    <property type="entry name" value="Pyruvoyl-dependent_arginine_de"/>
    <property type="match status" value="1"/>
</dbReference>
<dbReference type="GO" id="GO:0008792">
    <property type="term" value="F:arginine decarboxylase activity"/>
    <property type="evidence" value="ECO:0007669"/>
    <property type="project" value="UniProtKB-EC"/>
</dbReference>
<comment type="catalytic activity">
    <reaction evidence="8">
        <text>L-arginine + H(+) = agmatine + CO2</text>
        <dbReference type="Rhea" id="RHEA:17641"/>
        <dbReference type="ChEBI" id="CHEBI:15378"/>
        <dbReference type="ChEBI" id="CHEBI:16526"/>
        <dbReference type="ChEBI" id="CHEBI:32682"/>
        <dbReference type="ChEBI" id="CHEBI:58145"/>
        <dbReference type="EC" id="4.1.1.19"/>
    </reaction>
</comment>
<evidence type="ECO:0000256" key="5">
    <source>
        <dbReference type="ARBA" id="ARBA00022793"/>
    </source>
</evidence>
<dbReference type="SUPFAM" id="SSF56271">
    <property type="entry name" value="Pyruvoyl-dependent histidine and arginine decarboxylases"/>
    <property type="match status" value="1"/>
</dbReference>
<comment type="cofactor">
    <cofactor evidence="1">
        <name>pyruvate</name>
        <dbReference type="ChEBI" id="CHEBI:15361"/>
    </cofactor>
</comment>
<organism evidence="9 10">
    <name type="scientific">Nocardia goodfellowii</name>
    <dbReference type="NCBI Taxonomy" id="882446"/>
    <lineage>
        <taxon>Bacteria</taxon>
        <taxon>Bacillati</taxon>
        <taxon>Actinomycetota</taxon>
        <taxon>Actinomycetes</taxon>
        <taxon>Mycobacteriales</taxon>
        <taxon>Nocardiaceae</taxon>
        <taxon>Nocardia</taxon>
    </lineage>
</organism>
<dbReference type="HAMAP" id="MF_01404">
    <property type="entry name" value="PvlArgDC"/>
    <property type="match status" value="1"/>
</dbReference>
<dbReference type="PANTHER" id="PTHR40438">
    <property type="entry name" value="PYRUVOYL-DEPENDENT ARGININE DECARBOXYLASE"/>
    <property type="match status" value="1"/>
</dbReference>
<evidence type="ECO:0000256" key="4">
    <source>
        <dbReference type="ARBA" id="ARBA00014727"/>
    </source>
</evidence>
<comment type="similarity">
    <text evidence="2">Belongs to the pyruvoyl-dependent arginine decarboxylase family.</text>
</comment>
<keyword evidence="7" id="KW-0670">Pyruvate</keyword>
<evidence type="ECO:0000256" key="8">
    <source>
        <dbReference type="ARBA" id="ARBA00049309"/>
    </source>
</evidence>
<evidence type="ECO:0000256" key="3">
    <source>
        <dbReference type="ARBA" id="ARBA00012426"/>
    </source>
</evidence>
<keyword evidence="6 9" id="KW-0456">Lyase</keyword>
<sequence length="193" mass="20495">MATELALGRSLVPSHMFFTSAVGMHERELQAHDLMYMAAGLGRVNRVQVSSRVPPGCQLLSRTAGLELIHEGQILFAIQALAETDQPGQRIATAVGIATPVQGGIGCVAEVHEQDSIGKTEDQARRKSVEMALTAMAAELGVEGYDGAAEYRDGQDRYSIEGTEVRTDCIGAAAVGDINGRVSKIVATLVFLL</sequence>
<dbReference type="EMBL" id="JAGGMR010000001">
    <property type="protein sequence ID" value="MBP2193113.1"/>
    <property type="molecule type" value="Genomic_DNA"/>
</dbReference>
<proteinExistence type="inferred from homology"/>
<name>A0ABS4QN28_9NOCA</name>
<evidence type="ECO:0000313" key="10">
    <source>
        <dbReference type="Proteomes" id="UP001519325"/>
    </source>
</evidence>
<evidence type="ECO:0000256" key="6">
    <source>
        <dbReference type="ARBA" id="ARBA00023239"/>
    </source>
</evidence>
<dbReference type="PANTHER" id="PTHR40438:SF1">
    <property type="entry name" value="PYRUVOYL-DEPENDENT ARGININE DECARBOXYLASE"/>
    <property type="match status" value="1"/>
</dbReference>
<dbReference type="InterPro" id="IPR016105">
    <property type="entry name" value="Pyr-dep_his/arg-deCO2ase_sand"/>
</dbReference>
<evidence type="ECO:0000256" key="2">
    <source>
        <dbReference type="ARBA" id="ARBA00008611"/>
    </source>
</evidence>
<evidence type="ECO:0000256" key="1">
    <source>
        <dbReference type="ARBA" id="ARBA00001928"/>
    </source>
</evidence>
<accession>A0ABS4QN28</accession>
<evidence type="ECO:0000256" key="7">
    <source>
        <dbReference type="ARBA" id="ARBA00023317"/>
    </source>
</evidence>